<name>A0A9X1YK03_9BURK</name>
<evidence type="ECO:0000313" key="3">
    <source>
        <dbReference type="Proteomes" id="UP001139353"/>
    </source>
</evidence>
<accession>A0A9X1YK03</accession>
<dbReference type="EMBL" id="JAJLJH010000004">
    <property type="protein sequence ID" value="MCK9687326.1"/>
    <property type="molecule type" value="Genomic_DNA"/>
</dbReference>
<dbReference type="GO" id="GO:0003676">
    <property type="term" value="F:nucleic acid binding"/>
    <property type="evidence" value="ECO:0007669"/>
    <property type="project" value="InterPro"/>
</dbReference>
<evidence type="ECO:0000313" key="2">
    <source>
        <dbReference type="EMBL" id="MCK9687326.1"/>
    </source>
</evidence>
<dbReference type="Proteomes" id="UP001139353">
    <property type="component" value="Unassembled WGS sequence"/>
</dbReference>
<keyword evidence="3" id="KW-1185">Reference proteome</keyword>
<dbReference type="AlphaFoldDB" id="A0A9X1YK03"/>
<sequence>MRVFLDTEFTSLERPQLLSIGMVSDVGLECYIELDLESATGQKQIAVATPFVLVSVLGQWSRARIERNVTEHLGFAAAMWLERMAEHFDADIELVYADKVDADLLEESLKSAGPRWSRIAPRLQWFIVSYLHGEQVVSDAMNASWASSLEQQGIGRHHALADARALRAGFESMHGPSPSEVAAVSRERCGSSDERND</sequence>
<evidence type="ECO:0000256" key="1">
    <source>
        <dbReference type="SAM" id="MobiDB-lite"/>
    </source>
</evidence>
<feature type="compositionally biased region" description="Basic and acidic residues" evidence="1">
    <location>
        <begin position="185"/>
        <end position="197"/>
    </location>
</feature>
<protein>
    <submittedName>
        <fullName evidence="2">Uncharacterized protein</fullName>
    </submittedName>
</protein>
<organism evidence="2 3">
    <name type="scientific">Scleromatobacter humisilvae</name>
    <dbReference type="NCBI Taxonomy" id="2897159"/>
    <lineage>
        <taxon>Bacteria</taxon>
        <taxon>Pseudomonadati</taxon>
        <taxon>Pseudomonadota</taxon>
        <taxon>Betaproteobacteria</taxon>
        <taxon>Burkholderiales</taxon>
        <taxon>Sphaerotilaceae</taxon>
        <taxon>Scleromatobacter</taxon>
    </lineage>
</organism>
<dbReference type="InterPro" id="IPR036397">
    <property type="entry name" value="RNaseH_sf"/>
</dbReference>
<dbReference type="Gene3D" id="3.30.420.10">
    <property type="entry name" value="Ribonuclease H-like superfamily/Ribonuclease H"/>
    <property type="match status" value="1"/>
</dbReference>
<proteinExistence type="predicted"/>
<reference evidence="2" key="1">
    <citation type="submission" date="2021-11" db="EMBL/GenBank/DDBJ databases">
        <title>BS-T2-15 a new species belonging to the Comamonadaceae family isolated from the soil of a French oak forest.</title>
        <authorList>
            <person name="Mieszkin S."/>
            <person name="Alain K."/>
        </authorList>
    </citation>
    <scope>NUCLEOTIDE SEQUENCE</scope>
    <source>
        <strain evidence="2">BS-T2-15</strain>
    </source>
</reference>
<dbReference type="RefSeq" id="WP_275683366.1">
    <property type="nucleotide sequence ID" value="NZ_JAJLJH010000004.1"/>
</dbReference>
<comment type="caution">
    <text evidence="2">The sequence shown here is derived from an EMBL/GenBank/DDBJ whole genome shotgun (WGS) entry which is preliminary data.</text>
</comment>
<gene>
    <name evidence="2" type="ORF">LPC04_16590</name>
</gene>
<feature type="region of interest" description="Disordered" evidence="1">
    <location>
        <begin position="172"/>
        <end position="197"/>
    </location>
</feature>